<keyword evidence="1" id="KW-0472">Membrane</keyword>
<evidence type="ECO:0008006" key="4">
    <source>
        <dbReference type="Google" id="ProtNLM"/>
    </source>
</evidence>
<accession>A0A834YUP8</accession>
<name>A0A834YUP8_TETSI</name>
<comment type="caution">
    <text evidence="2">The sequence shown here is derived from an EMBL/GenBank/DDBJ whole genome shotgun (WGS) entry which is preliminary data.</text>
</comment>
<evidence type="ECO:0000256" key="1">
    <source>
        <dbReference type="SAM" id="Phobius"/>
    </source>
</evidence>
<keyword evidence="1" id="KW-1133">Transmembrane helix</keyword>
<dbReference type="EMBL" id="JABCRI010000014">
    <property type="protein sequence ID" value="KAF8394632.1"/>
    <property type="molecule type" value="Genomic_DNA"/>
</dbReference>
<gene>
    <name evidence="2" type="ORF">HHK36_020846</name>
</gene>
<proteinExistence type="predicted"/>
<dbReference type="AlphaFoldDB" id="A0A834YUP8"/>
<evidence type="ECO:0000313" key="3">
    <source>
        <dbReference type="Proteomes" id="UP000655225"/>
    </source>
</evidence>
<evidence type="ECO:0000313" key="2">
    <source>
        <dbReference type="EMBL" id="KAF8394632.1"/>
    </source>
</evidence>
<organism evidence="2 3">
    <name type="scientific">Tetracentron sinense</name>
    <name type="common">Spur-leaf</name>
    <dbReference type="NCBI Taxonomy" id="13715"/>
    <lineage>
        <taxon>Eukaryota</taxon>
        <taxon>Viridiplantae</taxon>
        <taxon>Streptophyta</taxon>
        <taxon>Embryophyta</taxon>
        <taxon>Tracheophyta</taxon>
        <taxon>Spermatophyta</taxon>
        <taxon>Magnoliopsida</taxon>
        <taxon>Trochodendrales</taxon>
        <taxon>Trochodendraceae</taxon>
        <taxon>Tetracentron</taxon>
    </lineage>
</organism>
<protein>
    <recommendedName>
        <fullName evidence="4">Transmembrane protein</fullName>
    </recommendedName>
</protein>
<sequence>MTLEASHRILAEGAWKKFSIPHGRSHKRERRELQLKCMLYVVMCYYAVIMHSFVGLILAATGHWKHFLTSIRIEVDMEFVSLERP</sequence>
<dbReference type="Proteomes" id="UP000655225">
    <property type="component" value="Unassembled WGS sequence"/>
</dbReference>
<reference evidence="2 3" key="1">
    <citation type="submission" date="2020-04" db="EMBL/GenBank/DDBJ databases">
        <title>Plant Genome Project.</title>
        <authorList>
            <person name="Zhang R.-G."/>
        </authorList>
    </citation>
    <scope>NUCLEOTIDE SEQUENCE [LARGE SCALE GENOMIC DNA]</scope>
    <source>
        <strain evidence="2">YNK0</strain>
        <tissue evidence="2">Leaf</tissue>
    </source>
</reference>
<keyword evidence="3" id="KW-1185">Reference proteome</keyword>
<keyword evidence="1" id="KW-0812">Transmembrane</keyword>
<feature type="transmembrane region" description="Helical" evidence="1">
    <location>
        <begin position="37"/>
        <end position="60"/>
    </location>
</feature>